<evidence type="ECO:0000259" key="3">
    <source>
        <dbReference type="Pfam" id="PF01557"/>
    </source>
</evidence>
<dbReference type="InterPro" id="IPR036663">
    <property type="entry name" value="Fumarylacetoacetase_C_sf"/>
</dbReference>
<reference evidence="4" key="2">
    <citation type="submission" date="2020-09" db="EMBL/GenBank/DDBJ databases">
        <authorList>
            <person name="Sun Q."/>
            <person name="Zhou Y."/>
        </authorList>
    </citation>
    <scope>NUCLEOTIDE SEQUENCE</scope>
    <source>
        <strain evidence="4">CGMCC 4.7110</strain>
    </source>
</reference>
<dbReference type="Proteomes" id="UP000653411">
    <property type="component" value="Unassembled WGS sequence"/>
</dbReference>
<reference evidence="4" key="1">
    <citation type="journal article" date="2014" name="Int. J. Syst. Evol. Microbiol.">
        <title>Complete genome sequence of Corynebacterium casei LMG S-19264T (=DSM 44701T), isolated from a smear-ripened cheese.</title>
        <authorList>
            <consortium name="US DOE Joint Genome Institute (JGI-PGF)"/>
            <person name="Walter F."/>
            <person name="Albersmeier A."/>
            <person name="Kalinowski J."/>
            <person name="Ruckert C."/>
        </authorList>
    </citation>
    <scope>NUCLEOTIDE SEQUENCE</scope>
    <source>
        <strain evidence="4">CGMCC 4.7110</strain>
    </source>
</reference>
<evidence type="ECO:0000256" key="1">
    <source>
        <dbReference type="ARBA" id="ARBA00023239"/>
    </source>
</evidence>
<dbReference type="PANTHER" id="PTHR30143:SF0">
    <property type="entry name" value="2-KETO-4-PENTENOATE HYDRATASE"/>
    <property type="match status" value="1"/>
</dbReference>
<feature type="region of interest" description="Disordered" evidence="2">
    <location>
        <begin position="1"/>
        <end position="25"/>
    </location>
</feature>
<protein>
    <submittedName>
        <fullName evidence="4">Hydratase</fullName>
    </submittedName>
</protein>
<dbReference type="InterPro" id="IPR011234">
    <property type="entry name" value="Fumarylacetoacetase-like_C"/>
</dbReference>
<feature type="domain" description="Fumarylacetoacetase-like C-terminal" evidence="3">
    <location>
        <begin position="143"/>
        <end position="294"/>
    </location>
</feature>
<gene>
    <name evidence="4" type="ORF">GCM10011578_088890</name>
</gene>
<evidence type="ECO:0000313" key="4">
    <source>
        <dbReference type="EMBL" id="GGN41028.1"/>
    </source>
</evidence>
<keyword evidence="5" id="KW-1185">Reference proteome</keyword>
<dbReference type="RefSeq" id="WP_189268654.1">
    <property type="nucleotide sequence ID" value="NZ_BMML01000033.1"/>
</dbReference>
<dbReference type="GO" id="GO:0005737">
    <property type="term" value="C:cytoplasm"/>
    <property type="evidence" value="ECO:0007669"/>
    <property type="project" value="TreeGrafter"/>
</dbReference>
<name>A0A917XNN4_9ACTN</name>
<proteinExistence type="predicted"/>
<accession>A0A917XNN4</accession>
<dbReference type="Pfam" id="PF01557">
    <property type="entry name" value="FAA_hydrolase"/>
    <property type="match status" value="1"/>
</dbReference>
<comment type="caution">
    <text evidence="4">The sequence shown here is derived from an EMBL/GenBank/DDBJ whole genome shotgun (WGS) entry which is preliminary data.</text>
</comment>
<sequence>MTTPHPPTADSPVPGHCPPGGAEGRDWPPVFGALAVFTSPGRLQDAGLTAAASDLLAAERSRTTIEHLTRRRPGLTLDDAYRIQWTNVQQRLAHGARIAGHKVGLTSLAMQRQIGVYQPDSGVLLDDMLLPSGSTLSLGQLVMPRVEAEIAFRLGADLHGPDADAHTVQAAVGEVLLALEVIDTRYGDWRMTLQDSVADNAAAARAVPGQAIPLHAGLDLDAEEITVRVDDEVVVRAPGSAVLGGPLSSVVWLVRQLGRHGAGLRRGDLVLAGAVHASLPLHPGTVIEASSPHLPPVSVRTM</sequence>
<keyword evidence="1" id="KW-0456">Lyase</keyword>
<dbReference type="InterPro" id="IPR050772">
    <property type="entry name" value="Hydratase-Decarb/MhpD_sf"/>
</dbReference>
<dbReference type="EMBL" id="BMML01000033">
    <property type="protein sequence ID" value="GGN41028.1"/>
    <property type="molecule type" value="Genomic_DNA"/>
</dbReference>
<dbReference type="GO" id="GO:0008684">
    <property type="term" value="F:2-oxopent-4-enoate hydratase activity"/>
    <property type="evidence" value="ECO:0007669"/>
    <property type="project" value="TreeGrafter"/>
</dbReference>
<organism evidence="4 5">
    <name type="scientific">Streptomyces fuscichromogenes</name>
    <dbReference type="NCBI Taxonomy" id="1324013"/>
    <lineage>
        <taxon>Bacteria</taxon>
        <taxon>Bacillati</taxon>
        <taxon>Actinomycetota</taxon>
        <taxon>Actinomycetes</taxon>
        <taxon>Kitasatosporales</taxon>
        <taxon>Streptomycetaceae</taxon>
        <taxon>Streptomyces</taxon>
    </lineage>
</organism>
<dbReference type="Gene3D" id="3.90.850.10">
    <property type="entry name" value="Fumarylacetoacetase-like, C-terminal domain"/>
    <property type="match status" value="1"/>
</dbReference>
<evidence type="ECO:0000256" key="2">
    <source>
        <dbReference type="SAM" id="MobiDB-lite"/>
    </source>
</evidence>
<dbReference type="PANTHER" id="PTHR30143">
    <property type="entry name" value="ACID HYDRATASE"/>
    <property type="match status" value="1"/>
</dbReference>
<evidence type="ECO:0000313" key="5">
    <source>
        <dbReference type="Proteomes" id="UP000653411"/>
    </source>
</evidence>
<dbReference type="AlphaFoldDB" id="A0A917XNN4"/>
<dbReference type="SUPFAM" id="SSF56529">
    <property type="entry name" value="FAH"/>
    <property type="match status" value="1"/>
</dbReference>